<reference evidence="1 2" key="1">
    <citation type="submission" date="2020-07" db="EMBL/GenBank/DDBJ databases">
        <title>Genomic Encyclopedia of Type Strains, Phase IV (KMG-V): Genome sequencing to study the core and pangenomes of soil and plant-associated prokaryotes.</title>
        <authorList>
            <person name="Whitman W."/>
        </authorList>
    </citation>
    <scope>NUCLEOTIDE SEQUENCE [LARGE SCALE GENOMIC DNA]</scope>
    <source>
        <strain evidence="1 2">SEMIA 4052</strain>
    </source>
</reference>
<dbReference type="EMBL" id="JACBZV010000002">
    <property type="protein sequence ID" value="NYJ10780.1"/>
    <property type="molecule type" value="Genomic_DNA"/>
</dbReference>
<protein>
    <submittedName>
        <fullName evidence="1">Uncharacterized protein</fullName>
    </submittedName>
</protein>
<proteinExistence type="predicted"/>
<organism evidence="1 2">
    <name type="scientific">Rhizobium leguminosarum</name>
    <dbReference type="NCBI Taxonomy" id="384"/>
    <lineage>
        <taxon>Bacteria</taxon>
        <taxon>Pseudomonadati</taxon>
        <taxon>Pseudomonadota</taxon>
        <taxon>Alphaproteobacteria</taxon>
        <taxon>Hyphomicrobiales</taxon>
        <taxon>Rhizobiaceae</taxon>
        <taxon>Rhizobium/Agrobacterium group</taxon>
        <taxon>Rhizobium</taxon>
    </lineage>
</organism>
<evidence type="ECO:0000313" key="2">
    <source>
        <dbReference type="Proteomes" id="UP000535276"/>
    </source>
</evidence>
<name>A0A7Z0DXK3_RHILE</name>
<sequence>MAALPFLLIYFGSAANGKLVALPKKPCFLAGAMKMMGSAAVAGEYAGGHL</sequence>
<gene>
    <name evidence="1" type="ORF">GGI64_001827</name>
</gene>
<dbReference type="RefSeq" id="WP_179611228.1">
    <property type="nucleotide sequence ID" value="NZ_JACBZV010000002.1"/>
</dbReference>
<accession>A0A7Z0DXK3</accession>
<comment type="caution">
    <text evidence="1">The sequence shown here is derived from an EMBL/GenBank/DDBJ whole genome shotgun (WGS) entry which is preliminary data.</text>
</comment>
<dbReference type="Proteomes" id="UP000535276">
    <property type="component" value="Unassembled WGS sequence"/>
</dbReference>
<evidence type="ECO:0000313" key="1">
    <source>
        <dbReference type="EMBL" id="NYJ10780.1"/>
    </source>
</evidence>
<dbReference type="AlphaFoldDB" id="A0A7Z0DXK3"/>